<evidence type="ECO:0000256" key="3">
    <source>
        <dbReference type="ARBA" id="ARBA00022448"/>
    </source>
</evidence>
<protein>
    <recommendedName>
        <fullName evidence="8">ATP synthase epsilon chain</fullName>
    </recommendedName>
    <alternativeName>
        <fullName evidence="8">ATP synthase F1 sector epsilon subunit</fullName>
    </alternativeName>
    <alternativeName>
        <fullName evidence="8">F-ATPase epsilon subunit</fullName>
    </alternativeName>
</protein>
<dbReference type="InterPro" id="IPR020546">
    <property type="entry name" value="ATP_synth_F1_dsu/esu_N"/>
</dbReference>
<evidence type="ECO:0000256" key="7">
    <source>
        <dbReference type="ARBA" id="ARBA00023310"/>
    </source>
</evidence>
<dbReference type="Pfam" id="PF02823">
    <property type="entry name" value="ATP-synt_DE_N"/>
    <property type="match status" value="1"/>
</dbReference>
<evidence type="ECO:0000256" key="6">
    <source>
        <dbReference type="ARBA" id="ARBA00023196"/>
    </source>
</evidence>
<keyword evidence="6 8" id="KW-0139">CF(1)</keyword>
<keyword evidence="3 8" id="KW-0813">Transport</keyword>
<dbReference type="PANTHER" id="PTHR13822">
    <property type="entry name" value="ATP SYNTHASE DELTA/EPSILON CHAIN"/>
    <property type="match status" value="1"/>
</dbReference>
<feature type="coiled-coil region" evidence="10">
    <location>
        <begin position="92"/>
        <end position="132"/>
    </location>
</feature>
<keyword evidence="8" id="KW-1003">Cell membrane</keyword>
<dbReference type="HAMAP" id="MF_00530">
    <property type="entry name" value="ATP_synth_epsil_bac"/>
    <property type="match status" value="1"/>
</dbReference>
<comment type="subcellular location">
    <subcellularLocation>
        <location evidence="8">Cell membrane</location>
        <topology evidence="8">Peripheral membrane protein</topology>
    </subcellularLocation>
    <subcellularLocation>
        <location evidence="1">Endomembrane system</location>
        <topology evidence="1">Peripheral membrane protein</topology>
    </subcellularLocation>
</comment>
<dbReference type="PANTHER" id="PTHR13822:SF10">
    <property type="entry name" value="ATP SYNTHASE EPSILON CHAIN, CHLOROPLASTIC"/>
    <property type="match status" value="1"/>
</dbReference>
<evidence type="ECO:0000256" key="4">
    <source>
        <dbReference type="ARBA" id="ARBA00023065"/>
    </source>
</evidence>
<evidence type="ECO:0000256" key="8">
    <source>
        <dbReference type="HAMAP-Rule" id="MF_00530"/>
    </source>
</evidence>
<comment type="function">
    <text evidence="8">Produces ATP from ADP in the presence of a proton gradient across the membrane.</text>
</comment>
<keyword evidence="5 8" id="KW-0472">Membrane</keyword>
<reference evidence="12 13" key="1">
    <citation type="journal article" date="2014" name="PLoS ONE">
        <title>The first complete genome sequence of the class fimbriimonadia in the phylum armatimonadetes.</title>
        <authorList>
            <person name="Hu Z.Y."/>
            <person name="Wang Y.Z."/>
            <person name="Im W.T."/>
            <person name="Wang S.Y."/>
            <person name="Zhao G.P."/>
            <person name="Zheng H.J."/>
            <person name="Quan Z.X."/>
        </authorList>
    </citation>
    <scope>NUCLEOTIDE SEQUENCE [LARGE SCALE GENOMIC DNA]</scope>
    <source>
        <strain evidence="12">Gsoil 348</strain>
    </source>
</reference>
<dbReference type="eggNOG" id="COG0355">
    <property type="taxonomic scope" value="Bacteria"/>
</dbReference>
<accession>A0A068NXI1</accession>
<comment type="subunit">
    <text evidence="8 9">F-type ATPases have 2 components, CF(1) - the catalytic core - and CF(0) - the membrane proton channel. CF(1) has five subunits: alpha(3), beta(3), gamma(1), delta(1), epsilon(1). CF(0) has three main subunits: a, b and c.</text>
</comment>
<evidence type="ECO:0000256" key="2">
    <source>
        <dbReference type="ARBA" id="ARBA00005712"/>
    </source>
</evidence>
<dbReference type="RefSeq" id="WP_025228006.1">
    <property type="nucleotide sequence ID" value="NZ_CP007139.1"/>
</dbReference>
<dbReference type="InterPro" id="IPR001469">
    <property type="entry name" value="ATP_synth_F1_dsu/esu"/>
</dbReference>
<dbReference type="InterPro" id="IPR036771">
    <property type="entry name" value="ATPsynth_dsu/esu_N"/>
</dbReference>
<dbReference type="SUPFAM" id="SSF51344">
    <property type="entry name" value="Epsilon subunit of F1F0-ATP synthase N-terminal domain"/>
    <property type="match status" value="1"/>
</dbReference>
<evidence type="ECO:0000256" key="10">
    <source>
        <dbReference type="SAM" id="Coils"/>
    </source>
</evidence>
<keyword evidence="4 8" id="KW-0406">Ion transport</keyword>
<dbReference type="GO" id="GO:0046933">
    <property type="term" value="F:proton-transporting ATP synthase activity, rotational mechanism"/>
    <property type="evidence" value="ECO:0007669"/>
    <property type="project" value="UniProtKB-UniRule"/>
</dbReference>
<feature type="domain" description="ATP synthase F1 complex delta/epsilon subunit N-terminal" evidence="11">
    <location>
        <begin position="5"/>
        <end position="84"/>
    </location>
</feature>
<keyword evidence="7 8" id="KW-0066">ATP synthesis</keyword>
<comment type="similarity">
    <text evidence="2 8 9">Belongs to the ATPase epsilon chain family.</text>
</comment>
<evidence type="ECO:0000256" key="1">
    <source>
        <dbReference type="ARBA" id="ARBA00004184"/>
    </source>
</evidence>
<dbReference type="STRING" id="661478.OP10G_4763"/>
<evidence type="ECO:0000256" key="5">
    <source>
        <dbReference type="ARBA" id="ARBA00023136"/>
    </source>
</evidence>
<dbReference type="GO" id="GO:0005524">
    <property type="term" value="F:ATP binding"/>
    <property type="evidence" value="ECO:0007669"/>
    <property type="project" value="UniProtKB-UniRule"/>
</dbReference>
<evidence type="ECO:0000313" key="13">
    <source>
        <dbReference type="Proteomes" id="UP000027982"/>
    </source>
</evidence>
<evidence type="ECO:0000256" key="9">
    <source>
        <dbReference type="RuleBase" id="RU003656"/>
    </source>
</evidence>
<keyword evidence="13" id="KW-1185">Reference proteome</keyword>
<dbReference type="Gene3D" id="2.60.15.10">
    <property type="entry name" value="F0F1 ATP synthase delta/epsilon subunit, N-terminal"/>
    <property type="match status" value="1"/>
</dbReference>
<evidence type="ECO:0000313" key="12">
    <source>
        <dbReference type="EMBL" id="AIE88131.1"/>
    </source>
</evidence>
<dbReference type="AlphaFoldDB" id="A0A068NXI1"/>
<keyword evidence="8" id="KW-0375">Hydrogen ion transport</keyword>
<name>A0A068NXI1_FIMGI</name>
<gene>
    <name evidence="8" type="primary">atpC</name>
    <name evidence="12" type="ORF">OP10G_4763</name>
</gene>
<organism evidence="12 13">
    <name type="scientific">Fimbriimonas ginsengisoli Gsoil 348</name>
    <dbReference type="NCBI Taxonomy" id="661478"/>
    <lineage>
        <taxon>Bacteria</taxon>
        <taxon>Bacillati</taxon>
        <taxon>Armatimonadota</taxon>
        <taxon>Fimbriimonadia</taxon>
        <taxon>Fimbriimonadales</taxon>
        <taxon>Fimbriimonadaceae</taxon>
        <taxon>Fimbriimonas</taxon>
    </lineage>
</organism>
<dbReference type="GO" id="GO:0012505">
    <property type="term" value="C:endomembrane system"/>
    <property type="evidence" value="ECO:0007669"/>
    <property type="project" value="UniProtKB-SubCell"/>
</dbReference>
<proteinExistence type="inferred from homology"/>
<dbReference type="KEGG" id="fgi:OP10G_4763"/>
<dbReference type="CDD" id="cd12152">
    <property type="entry name" value="F1-ATPase_delta"/>
    <property type="match status" value="1"/>
</dbReference>
<sequence length="136" mass="14896">MPRDFHLSVVAPDKSVVEEEVQSVIAPGLEGYFGVWAGHIPLVAALRPGLLEYRDHAGNQHFVYVGGGFAEVQGEKVTVLADEAQLAREIDISEAERTLENARRALRGEDSATQAEDAVLEIERAMSRLRAARSSR</sequence>
<dbReference type="GO" id="GO:0045259">
    <property type="term" value="C:proton-transporting ATP synthase complex"/>
    <property type="evidence" value="ECO:0007669"/>
    <property type="project" value="UniProtKB-KW"/>
</dbReference>
<dbReference type="Proteomes" id="UP000027982">
    <property type="component" value="Chromosome"/>
</dbReference>
<evidence type="ECO:0000259" key="11">
    <source>
        <dbReference type="Pfam" id="PF02823"/>
    </source>
</evidence>
<keyword evidence="10" id="KW-0175">Coiled coil</keyword>
<dbReference type="GO" id="GO:0005886">
    <property type="term" value="C:plasma membrane"/>
    <property type="evidence" value="ECO:0007669"/>
    <property type="project" value="UniProtKB-SubCell"/>
</dbReference>
<dbReference type="NCBIfam" id="TIGR01216">
    <property type="entry name" value="ATP_synt_epsi"/>
    <property type="match status" value="1"/>
</dbReference>
<dbReference type="HOGENOM" id="CLU_084338_1_1_0"/>
<dbReference type="EMBL" id="CP007139">
    <property type="protein sequence ID" value="AIE88131.1"/>
    <property type="molecule type" value="Genomic_DNA"/>
</dbReference>
<dbReference type="OrthoDB" id="9804110at2"/>